<evidence type="ECO:0000313" key="1">
    <source>
        <dbReference type="EMBL" id="KKK46530.1"/>
    </source>
</evidence>
<evidence type="ECO:0008006" key="2">
    <source>
        <dbReference type="Google" id="ProtNLM"/>
    </source>
</evidence>
<comment type="caution">
    <text evidence="1">The sequence shown here is derived from an EMBL/GenBank/DDBJ whole genome shotgun (WGS) entry which is preliminary data.</text>
</comment>
<dbReference type="EMBL" id="LAZR01070004">
    <property type="protein sequence ID" value="KKK46530.1"/>
    <property type="molecule type" value="Genomic_DNA"/>
</dbReference>
<reference evidence="1" key="1">
    <citation type="journal article" date="2015" name="Nature">
        <title>Complex archaea that bridge the gap between prokaryotes and eukaryotes.</title>
        <authorList>
            <person name="Spang A."/>
            <person name="Saw J.H."/>
            <person name="Jorgensen S.L."/>
            <person name="Zaremba-Niedzwiedzka K."/>
            <person name="Martijn J."/>
            <person name="Lind A.E."/>
            <person name="van Eijk R."/>
            <person name="Schleper C."/>
            <person name="Guy L."/>
            <person name="Ettema T.J."/>
        </authorList>
    </citation>
    <scope>NUCLEOTIDE SEQUENCE</scope>
</reference>
<dbReference type="Gene3D" id="3.40.1390.10">
    <property type="entry name" value="MurE/MurF, N-terminal domain"/>
    <property type="match status" value="1"/>
</dbReference>
<organism evidence="1">
    <name type="scientific">marine sediment metagenome</name>
    <dbReference type="NCBI Taxonomy" id="412755"/>
    <lineage>
        <taxon>unclassified sequences</taxon>
        <taxon>metagenomes</taxon>
        <taxon>ecological metagenomes</taxon>
    </lineage>
</organism>
<dbReference type="InterPro" id="IPR011004">
    <property type="entry name" value="Trimer_LpxA-like_sf"/>
</dbReference>
<name>A0A0F8WEI8_9ZZZZ</name>
<accession>A0A0F8WEI8</accession>
<sequence>MYTAGSLAEAIGGMIVGNKDREINSICSPDLLNPGAVLLVRNKKVYDNLDKTVKPLCLIVDIEPDFEAGEDPEFDYIVVDPLKMDEAFITVLSLFEKKETPSGRISDNASIDPGASIGENVTVGDFVFIKAFAL</sequence>
<dbReference type="SUPFAM" id="SSF51161">
    <property type="entry name" value="Trimeric LpxA-like enzymes"/>
    <property type="match status" value="1"/>
</dbReference>
<protein>
    <recommendedName>
        <fullName evidence="2">UDP-3-O-[3-hydroxymyristoyl] glucosamine N-acyltransferase non-repeat region domain-containing protein</fullName>
    </recommendedName>
</protein>
<dbReference type="AlphaFoldDB" id="A0A0F8WEI8"/>
<proteinExistence type="predicted"/>
<gene>
    <name evidence="1" type="ORF">LCGC14_3163800</name>
</gene>